<feature type="region of interest" description="Disordered" evidence="2">
    <location>
        <begin position="534"/>
        <end position="582"/>
    </location>
</feature>
<name>A0ABQ9P2J2_9PEZI</name>
<proteinExistence type="inferred from homology"/>
<keyword evidence="5" id="KW-1185">Reference proteome</keyword>
<feature type="compositionally biased region" description="Low complexity" evidence="2">
    <location>
        <begin position="241"/>
        <end position="251"/>
    </location>
</feature>
<comment type="caution">
    <text evidence="4">The sequence shown here is derived from an EMBL/GenBank/DDBJ whole genome shotgun (WGS) entry which is preliminary data.</text>
</comment>
<reference evidence="4" key="1">
    <citation type="submission" date="2022-10" db="EMBL/GenBank/DDBJ databases">
        <title>Culturing micro-colonial fungi from biological soil crusts in the Mojave desert and describing Neophaeococcomyces mojavensis, and introducing the new genera and species Taxawa tesnikishii.</title>
        <authorList>
            <person name="Kurbessoian T."/>
            <person name="Stajich J.E."/>
        </authorList>
    </citation>
    <scope>NUCLEOTIDE SEQUENCE</scope>
    <source>
        <strain evidence="4">TK_1</strain>
    </source>
</reference>
<evidence type="ECO:0000256" key="1">
    <source>
        <dbReference type="ARBA" id="ARBA00037950"/>
    </source>
</evidence>
<protein>
    <submittedName>
        <fullName evidence="4">Ph-response sensor protein</fullName>
    </submittedName>
</protein>
<feature type="region of interest" description="Disordered" evidence="2">
    <location>
        <begin position="214"/>
        <end position="311"/>
    </location>
</feature>
<feature type="compositionally biased region" description="Low complexity" evidence="2">
    <location>
        <begin position="283"/>
        <end position="307"/>
    </location>
</feature>
<dbReference type="InterPro" id="IPR014756">
    <property type="entry name" value="Ig_E-set"/>
</dbReference>
<feature type="compositionally biased region" description="Basic and acidic residues" evidence="2">
    <location>
        <begin position="534"/>
        <end position="545"/>
    </location>
</feature>
<dbReference type="Pfam" id="PF02752">
    <property type="entry name" value="Arrestin_C"/>
    <property type="match status" value="1"/>
</dbReference>
<feature type="compositionally biased region" description="Basic and acidic residues" evidence="2">
    <location>
        <begin position="629"/>
        <end position="645"/>
    </location>
</feature>
<feature type="region of interest" description="Disordered" evidence="2">
    <location>
        <begin position="1"/>
        <end position="22"/>
    </location>
</feature>
<dbReference type="EMBL" id="JAPDRL010000005">
    <property type="protein sequence ID" value="KAJ9668837.1"/>
    <property type="molecule type" value="Genomic_DNA"/>
</dbReference>
<evidence type="ECO:0000313" key="5">
    <source>
        <dbReference type="Proteomes" id="UP001172684"/>
    </source>
</evidence>
<dbReference type="PANTHER" id="PTHR11188:SF161">
    <property type="entry name" value="PH-RESPONSE REGULATOR PROTEIN PALF_RIM8"/>
    <property type="match status" value="1"/>
</dbReference>
<feature type="compositionally biased region" description="Basic and acidic residues" evidence="2">
    <location>
        <begin position="745"/>
        <end position="761"/>
    </location>
</feature>
<dbReference type="SUPFAM" id="SSF81296">
    <property type="entry name" value="E set domains"/>
    <property type="match status" value="1"/>
</dbReference>
<dbReference type="Proteomes" id="UP001172684">
    <property type="component" value="Unassembled WGS sequence"/>
</dbReference>
<dbReference type="InterPro" id="IPR011021">
    <property type="entry name" value="Arrestin-like_N"/>
</dbReference>
<feature type="compositionally biased region" description="Basic and acidic residues" evidence="2">
    <location>
        <begin position="603"/>
        <end position="617"/>
    </location>
</feature>
<dbReference type="InterPro" id="IPR014752">
    <property type="entry name" value="Arrestin-like_C"/>
</dbReference>
<dbReference type="Pfam" id="PF00339">
    <property type="entry name" value="Arrestin_N"/>
    <property type="match status" value="1"/>
</dbReference>
<accession>A0ABQ9P2J2</accession>
<evidence type="ECO:0000256" key="2">
    <source>
        <dbReference type="SAM" id="MobiDB-lite"/>
    </source>
</evidence>
<dbReference type="Gene3D" id="2.60.40.640">
    <property type="match status" value="2"/>
</dbReference>
<comment type="similarity">
    <text evidence="1">Belongs to the arrestin family. PalF/RIM8 subfamily.</text>
</comment>
<organism evidence="4 5">
    <name type="scientific">Coniosporium apollinis</name>
    <dbReference type="NCBI Taxonomy" id="61459"/>
    <lineage>
        <taxon>Eukaryota</taxon>
        <taxon>Fungi</taxon>
        <taxon>Dikarya</taxon>
        <taxon>Ascomycota</taxon>
        <taxon>Pezizomycotina</taxon>
        <taxon>Dothideomycetes</taxon>
        <taxon>Dothideomycetes incertae sedis</taxon>
        <taxon>Coniosporium</taxon>
    </lineage>
</organism>
<dbReference type="InterPro" id="IPR011022">
    <property type="entry name" value="Arrestin_C-like"/>
</dbReference>
<dbReference type="InterPro" id="IPR050357">
    <property type="entry name" value="Arrestin_domain-protein"/>
</dbReference>
<sequence length="817" mass="87873">MTSSGSTSPPLTPQPPPSGRSLISRLKAPFGTKARNITDFHVQPDDPHRQYSPGDIVKGKVVVKVIKPVRITHIVVSLHGYAQVYKTPNTPGEGYLSHNRSIGTGKGKREGGYFGNGFASLFEDEVVLCGEGRLAEGTYEFAFELQFPSKGLPSSIDQFERGTISYMITSTLTRPTSLSPTTTCDARVYLIENIDIGPLYEPTPRVISLEPVVHSKKPKGKASKIPATSDIQYKNPDALETSQQSSRVSESTSRHESPAAGTGSAAPPPRSAAPSEVSDTHPSSSGSGSGLDAGAASTRAGSGSVTARRASTDNGTITATIELQKAGYLRGDNIRLKISISHKKPIKSMNGIIVTLYRQARVDMHPALPLVTNSKGAKIKSEDYYPKSKTGLGGLSLSGAGSSHVFRKDLSQSCVPLIIDPRSLTAEVKASVRVPDEAFPTISCVPGSMISFKYFVEVVVDLQGKLQGLDKFFPTPGAWGGSPTYGNFPTMSRAEDASGGMSTAMGATFVDTDPIRRDKNVVNCVFEVLVGTRDSERKGKRRQEEVVEGEQSQDDTQQPDIPDDDPSPYSAHVQHDWSSHTPTPAQYGYYYDMYDPPAQVTSDYHDQQPPYHREDPVSRPLIPPPDLATEEHGLSEKERLRRAEARLLPSQPPLDEDEAESSTATTSHAPSAPVIPEEYVYTPFQRSIPLRPDTRAGDLGRPSAPPASGFIPSPSDYDAGPDIAGPSAPRYESHDYGAAGAGSHPTEDKQELQRRRLEMERSAPGVTPPEDDPGGGDAAGGGRREDFAPSAPVLTEEDEYGFSASGTEGQGLPRYER</sequence>
<dbReference type="SMART" id="SM01017">
    <property type="entry name" value="Arrestin_C"/>
    <property type="match status" value="1"/>
</dbReference>
<dbReference type="PANTHER" id="PTHR11188">
    <property type="entry name" value="ARRESTIN DOMAIN CONTAINING PROTEIN"/>
    <property type="match status" value="1"/>
</dbReference>
<gene>
    <name evidence="4" type="primary">RIM8</name>
    <name evidence="4" type="ORF">H2201_001083</name>
</gene>
<feature type="region of interest" description="Disordered" evidence="2">
    <location>
        <begin position="598"/>
        <end position="817"/>
    </location>
</feature>
<feature type="domain" description="Arrestin C-terminal-like" evidence="3">
    <location>
        <begin position="313"/>
        <end position="472"/>
    </location>
</feature>
<evidence type="ECO:0000259" key="3">
    <source>
        <dbReference type="SMART" id="SM01017"/>
    </source>
</evidence>
<evidence type="ECO:0000313" key="4">
    <source>
        <dbReference type="EMBL" id="KAJ9668837.1"/>
    </source>
</evidence>